<dbReference type="RefSeq" id="WP_172687419.1">
    <property type="nucleotide sequence ID" value="NZ_KX009063.1"/>
</dbReference>
<protein>
    <submittedName>
        <fullName evidence="1">Uncharacterized protein</fullName>
    </submittedName>
</protein>
<geneLocation type="plasmid" evidence="1">
    <name>pPU_RT811</name>
</geneLocation>
<proteinExistence type="predicted"/>
<organism evidence="1">
    <name type="scientific">Pseudomonas syringae pv. actinidiae</name>
    <dbReference type="NCBI Taxonomy" id="103796"/>
    <lineage>
        <taxon>Bacteria</taxon>
        <taxon>Pseudomonadati</taxon>
        <taxon>Pseudomonadota</taxon>
        <taxon>Gammaproteobacteria</taxon>
        <taxon>Pseudomonadales</taxon>
        <taxon>Pseudomonadaceae</taxon>
        <taxon>Pseudomonas</taxon>
        <taxon>Pseudomonas syringae</taxon>
    </lineage>
</organism>
<dbReference type="AlphaFoldDB" id="A0A2P0QFQ8"/>
<sequence length="143" mass="16039">MDNEKLTIKNLTNLLAPAMKSLESIDKSLAILADLQLAQEFVADPATRTKLYRRMDKAHHTLASTQKAVRDMTKRDINGGMTRDAYTAENGAEAAAEEYREFDEAVEANTAAYRALNLITNMYPMLDRLNRHAPRPDPTDANE</sequence>
<accession>A0A2P0QFQ8</accession>
<keyword evidence="1" id="KW-0614">Plasmid</keyword>
<evidence type="ECO:0000313" key="1">
    <source>
        <dbReference type="EMBL" id="ARO45225.1"/>
    </source>
</evidence>
<reference evidence="1" key="1">
    <citation type="submission" date="2016-03" db="EMBL/GenBank/DDBJ databases">
        <title>The evolution of Pseudomonas syringae pv. actinidiae in New Zealand.</title>
        <authorList>
            <person name="Taiaroa G."/>
            <person name="Poulter R.T.M."/>
            <person name="Lamont I."/>
            <person name="Stockwell P."/>
            <person name="Butler M.I."/>
        </authorList>
    </citation>
    <scope>NUCLEOTIDE SEQUENCE</scope>
    <source>
        <strain evidence="1">RT811</strain>
        <plasmid evidence="1">pPU_RT811</plasmid>
    </source>
</reference>
<dbReference type="EMBL" id="KX009063">
    <property type="protein sequence ID" value="ARO45225.1"/>
    <property type="molecule type" value="Genomic_DNA"/>
</dbReference>
<name>A0A2P0QFQ8_PSESF</name>